<organism evidence="2 3">
    <name type="scientific">Colocasia esculenta</name>
    <name type="common">Wild taro</name>
    <name type="synonym">Arum esculentum</name>
    <dbReference type="NCBI Taxonomy" id="4460"/>
    <lineage>
        <taxon>Eukaryota</taxon>
        <taxon>Viridiplantae</taxon>
        <taxon>Streptophyta</taxon>
        <taxon>Embryophyta</taxon>
        <taxon>Tracheophyta</taxon>
        <taxon>Spermatophyta</taxon>
        <taxon>Magnoliopsida</taxon>
        <taxon>Liliopsida</taxon>
        <taxon>Araceae</taxon>
        <taxon>Aroideae</taxon>
        <taxon>Colocasieae</taxon>
        <taxon>Colocasia</taxon>
    </lineage>
</organism>
<feature type="non-terminal residue" evidence="2">
    <location>
        <position position="1"/>
    </location>
</feature>
<evidence type="ECO:0000313" key="2">
    <source>
        <dbReference type="EMBL" id="MQM12023.1"/>
    </source>
</evidence>
<dbReference type="AlphaFoldDB" id="A0A843WKL2"/>
<evidence type="ECO:0000256" key="1">
    <source>
        <dbReference type="SAM" id="MobiDB-lite"/>
    </source>
</evidence>
<accession>A0A843WKL2</accession>
<dbReference type="EMBL" id="NMUH01005173">
    <property type="protein sequence ID" value="MQM12023.1"/>
    <property type="molecule type" value="Genomic_DNA"/>
</dbReference>
<comment type="caution">
    <text evidence="2">The sequence shown here is derived from an EMBL/GenBank/DDBJ whole genome shotgun (WGS) entry which is preliminary data.</text>
</comment>
<reference evidence="2" key="1">
    <citation type="submission" date="2017-07" db="EMBL/GenBank/DDBJ databases">
        <title>Taro Niue Genome Assembly and Annotation.</title>
        <authorList>
            <person name="Atibalentja N."/>
            <person name="Keating K."/>
            <person name="Fields C.J."/>
        </authorList>
    </citation>
    <scope>NUCLEOTIDE SEQUENCE</scope>
    <source>
        <strain evidence="2">Niue_2</strain>
        <tissue evidence="2">Leaf</tissue>
    </source>
</reference>
<gene>
    <name evidence="2" type="ORF">Taro_044935</name>
</gene>
<evidence type="ECO:0000313" key="3">
    <source>
        <dbReference type="Proteomes" id="UP000652761"/>
    </source>
</evidence>
<protein>
    <submittedName>
        <fullName evidence="2">Uncharacterized protein</fullName>
    </submittedName>
</protein>
<proteinExistence type="predicted"/>
<name>A0A843WKL2_COLES</name>
<sequence>RSRLSEKQSRRHQTPRQGRDGHPRCNKKATAGFVVTRTCCGRPLRCDHVATRAPVATLRTGPKGPRGPVDIEMQHVADRFLISTEIEKVVMGRKIGIEYCSGPFMMLLSLDILLTNVDYTH</sequence>
<keyword evidence="3" id="KW-1185">Reference proteome</keyword>
<dbReference type="Proteomes" id="UP000652761">
    <property type="component" value="Unassembled WGS sequence"/>
</dbReference>
<feature type="region of interest" description="Disordered" evidence="1">
    <location>
        <begin position="1"/>
        <end position="26"/>
    </location>
</feature>